<dbReference type="eggNOG" id="ENOG5033XH2">
    <property type="taxonomic scope" value="Bacteria"/>
</dbReference>
<organism evidence="1 2">
    <name type="scientific">Melioribacter roseus (strain DSM 23840 / JCM 17771 / VKM B-2668 / P3M-2)</name>
    <dbReference type="NCBI Taxonomy" id="1191523"/>
    <lineage>
        <taxon>Bacteria</taxon>
        <taxon>Pseudomonadati</taxon>
        <taxon>Ignavibacteriota</taxon>
        <taxon>Ignavibacteria</taxon>
        <taxon>Ignavibacteriales</taxon>
        <taxon>Melioribacteraceae</taxon>
        <taxon>Melioribacter</taxon>
    </lineage>
</organism>
<dbReference type="Proteomes" id="UP000009011">
    <property type="component" value="Chromosome"/>
</dbReference>
<protein>
    <recommendedName>
        <fullName evidence="3">Lipid A 3-O-deacylase-related protein</fullName>
    </recommendedName>
</protein>
<evidence type="ECO:0000313" key="2">
    <source>
        <dbReference type="Proteomes" id="UP000009011"/>
    </source>
</evidence>
<keyword evidence="2" id="KW-1185">Reference proteome</keyword>
<gene>
    <name evidence="1" type="ordered locus">MROS_2368</name>
</gene>
<dbReference type="HOGENOM" id="CLU_1446094_0_0_10"/>
<dbReference type="EMBL" id="CP003557">
    <property type="protein sequence ID" value="AFN75598.1"/>
    <property type="molecule type" value="Genomic_DNA"/>
</dbReference>
<dbReference type="STRING" id="1191523.MROS_2368"/>
<dbReference type="AlphaFoldDB" id="I7A308"/>
<accession>I7A308</accession>
<evidence type="ECO:0008006" key="3">
    <source>
        <dbReference type="Google" id="ProtNLM"/>
    </source>
</evidence>
<proteinExistence type="predicted"/>
<name>I7A308_MELRP</name>
<evidence type="ECO:0000313" key="1">
    <source>
        <dbReference type="EMBL" id="AFN75598.1"/>
    </source>
</evidence>
<dbReference type="KEGG" id="mro:MROS_2368"/>
<sequence>MPAVAAGAVLIFTSVDSTLTHKLSIYGDFGYTKGYYGSFSDLFHSNVGINFMLRKYMSVGIEITQAHVSDNINNTSGFGIRPFFRFYPYYRDSFKFFFSSGAGLIYFADNFPKPSGFFGDMREGTRLNGCPKYGIGAEFKIYNSFMFVVGIWHAHFSNGNYYGSERNPGHDSNGFSVGLTYFPTNNR</sequence>
<dbReference type="Gene3D" id="2.40.160.20">
    <property type="match status" value="1"/>
</dbReference>
<reference evidence="1 2" key="1">
    <citation type="journal article" date="2013" name="PLoS ONE">
        <title>Genomic analysis of Melioribacter roseus, facultatively anaerobic organotrophic bacterium representing a novel deep lineage within Bacteriodetes/Chlorobi group.</title>
        <authorList>
            <person name="Kadnikov V.V."/>
            <person name="Mardanov A.V."/>
            <person name="Podosokorskaya O.A."/>
            <person name="Gavrilov S.N."/>
            <person name="Kublanov I.V."/>
            <person name="Beletsky A.V."/>
            <person name="Bonch-Osmolovskaya E.A."/>
            <person name="Ravin N.V."/>
        </authorList>
    </citation>
    <scope>NUCLEOTIDE SEQUENCE [LARGE SCALE GENOMIC DNA]</scope>
    <source>
        <strain evidence="2">JCM 17771 / P3M-2</strain>
    </source>
</reference>